<organism evidence="5 6">
    <name type="scientific">Litoribrevibacter albus</name>
    <dbReference type="NCBI Taxonomy" id="1473156"/>
    <lineage>
        <taxon>Bacteria</taxon>
        <taxon>Pseudomonadati</taxon>
        <taxon>Pseudomonadota</taxon>
        <taxon>Gammaproteobacteria</taxon>
        <taxon>Oceanospirillales</taxon>
        <taxon>Oceanospirillaceae</taxon>
        <taxon>Litoribrevibacter</taxon>
    </lineage>
</organism>
<dbReference type="EMBL" id="BSNM01000003">
    <property type="protein sequence ID" value="GLQ30042.1"/>
    <property type="molecule type" value="Genomic_DNA"/>
</dbReference>
<dbReference type="Proteomes" id="UP001161389">
    <property type="component" value="Unassembled WGS sequence"/>
</dbReference>
<feature type="chain" id="PRO_5041311442" evidence="3">
    <location>
        <begin position="25"/>
        <end position="262"/>
    </location>
</feature>
<evidence type="ECO:0000313" key="5">
    <source>
        <dbReference type="EMBL" id="GLQ30042.1"/>
    </source>
</evidence>
<evidence type="ECO:0000259" key="4">
    <source>
        <dbReference type="Pfam" id="PF00497"/>
    </source>
</evidence>
<comment type="caution">
    <text evidence="5">The sequence shown here is derived from an EMBL/GenBank/DDBJ whole genome shotgun (WGS) entry which is preliminary data.</text>
</comment>
<accession>A0AA37W4F4</accession>
<dbReference type="PANTHER" id="PTHR35936">
    <property type="entry name" value="MEMBRANE-BOUND LYTIC MUREIN TRANSGLYCOSYLASE F"/>
    <property type="match status" value="1"/>
</dbReference>
<dbReference type="PANTHER" id="PTHR35936:SF25">
    <property type="entry name" value="ABC TRANSPORTER SUBSTRATE-BINDING PROTEIN"/>
    <property type="match status" value="1"/>
</dbReference>
<dbReference type="SUPFAM" id="SSF53850">
    <property type="entry name" value="Periplasmic binding protein-like II"/>
    <property type="match status" value="1"/>
</dbReference>
<evidence type="ECO:0000256" key="2">
    <source>
        <dbReference type="ARBA" id="ARBA00022729"/>
    </source>
</evidence>
<keyword evidence="2 3" id="KW-0732">Signal</keyword>
<dbReference type="Pfam" id="PF00497">
    <property type="entry name" value="SBP_bac_3"/>
    <property type="match status" value="1"/>
</dbReference>
<name>A0AA37W4F4_9GAMM</name>
<dbReference type="InterPro" id="IPR001638">
    <property type="entry name" value="Solute-binding_3/MltF_N"/>
</dbReference>
<protein>
    <submittedName>
        <fullName evidence="5">Amino acid ABC transporter substrate-binding protein</fullName>
    </submittedName>
</protein>
<feature type="signal peptide" evidence="3">
    <location>
        <begin position="1"/>
        <end position="24"/>
    </location>
</feature>
<keyword evidence="6" id="KW-1185">Reference proteome</keyword>
<dbReference type="AlphaFoldDB" id="A0AA37W4F4"/>
<evidence type="ECO:0000256" key="1">
    <source>
        <dbReference type="ARBA" id="ARBA00010333"/>
    </source>
</evidence>
<feature type="domain" description="Solute-binding protein family 3/N-terminal" evidence="4">
    <location>
        <begin position="35"/>
        <end position="258"/>
    </location>
</feature>
<evidence type="ECO:0000313" key="6">
    <source>
        <dbReference type="Proteomes" id="UP001161389"/>
    </source>
</evidence>
<proteinExistence type="inferred from homology"/>
<dbReference type="Gene3D" id="3.40.190.10">
    <property type="entry name" value="Periplasmic binding protein-like II"/>
    <property type="match status" value="2"/>
</dbReference>
<sequence length="262" mass="30045">MTLTRFIGLVFSLVLSLISWCVCAEPVTVKVGGYSFPPFVNIPDDPNQNVNGLTIDLIEALNQLQNTYQFVFVSTTPKGRYRHFNNGRIDALFFESKKWGWSDYPVEESDSYLNGGEVYIARKVAGRDQSYFDSIKDKRLMAILGYHYGFANFNSDEIFLRENFNIYLTSSHRNSIRALFSGTGIADIAVVTKSYLHQFLAENPEYKDKILISDRLDQVYNHTILIRKEHALKVSDVNQYLKTLSEQGKLQAIWSKYGIHQP</sequence>
<comment type="similarity">
    <text evidence="1">Belongs to the bacterial solute-binding protein 3 family.</text>
</comment>
<reference evidence="5" key="2">
    <citation type="submission" date="2023-01" db="EMBL/GenBank/DDBJ databases">
        <title>Draft genome sequence of Litoribrevibacter albus strain NBRC 110071.</title>
        <authorList>
            <person name="Sun Q."/>
            <person name="Mori K."/>
        </authorList>
    </citation>
    <scope>NUCLEOTIDE SEQUENCE</scope>
    <source>
        <strain evidence="5">NBRC 110071</strain>
    </source>
</reference>
<gene>
    <name evidence="5" type="ORF">GCM10007876_05200</name>
</gene>
<reference evidence="5" key="1">
    <citation type="journal article" date="2014" name="Int. J. Syst. Evol. Microbiol.">
        <title>Complete genome sequence of Corynebacterium casei LMG S-19264T (=DSM 44701T), isolated from a smear-ripened cheese.</title>
        <authorList>
            <consortium name="US DOE Joint Genome Institute (JGI-PGF)"/>
            <person name="Walter F."/>
            <person name="Albersmeier A."/>
            <person name="Kalinowski J."/>
            <person name="Ruckert C."/>
        </authorList>
    </citation>
    <scope>NUCLEOTIDE SEQUENCE</scope>
    <source>
        <strain evidence="5">NBRC 110071</strain>
    </source>
</reference>
<evidence type="ECO:0000256" key="3">
    <source>
        <dbReference type="SAM" id="SignalP"/>
    </source>
</evidence>